<dbReference type="InterPro" id="IPR001077">
    <property type="entry name" value="COMT_C"/>
</dbReference>
<keyword evidence="3" id="KW-0949">S-adenosyl-L-methionine</keyword>
<name>A0A0D1YE31_9EURO</name>
<dbReference type="EMBL" id="KN846953">
    <property type="protein sequence ID" value="KIV81232.1"/>
    <property type="molecule type" value="Genomic_DNA"/>
</dbReference>
<dbReference type="GO" id="GO:0032259">
    <property type="term" value="P:methylation"/>
    <property type="evidence" value="ECO:0007669"/>
    <property type="project" value="UniProtKB-KW"/>
</dbReference>
<evidence type="ECO:0000256" key="1">
    <source>
        <dbReference type="ARBA" id="ARBA00022603"/>
    </source>
</evidence>
<dbReference type="OrthoDB" id="1606438at2759"/>
<dbReference type="STRING" id="1016849.A0A0D1YE31"/>
<dbReference type="Proteomes" id="UP000053599">
    <property type="component" value="Unassembled WGS sequence"/>
</dbReference>
<dbReference type="InterPro" id="IPR036390">
    <property type="entry name" value="WH_DNA-bd_sf"/>
</dbReference>
<feature type="domain" description="O-methyltransferase C-terminal" evidence="5">
    <location>
        <begin position="201"/>
        <end position="411"/>
    </location>
</feature>
<organism evidence="6 7">
    <name type="scientific">Exophiala sideris</name>
    <dbReference type="NCBI Taxonomy" id="1016849"/>
    <lineage>
        <taxon>Eukaryota</taxon>
        <taxon>Fungi</taxon>
        <taxon>Dikarya</taxon>
        <taxon>Ascomycota</taxon>
        <taxon>Pezizomycotina</taxon>
        <taxon>Eurotiomycetes</taxon>
        <taxon>Chaetothyriomycetidae</taxon>
        <taxon>Chaetothyriales</taxon>
        <taxon>Herpotrichiellaceae</taxon>
        <taxon>Exophiala</taxon>
    </lineage>
</organism>
<reference evidence="6 7" key="1">
    <citation type="submission" date="2015-01" db="EMBL/GenBank/DDBJ databases">
        <title>The Genome Sequence of Exophiala sideris CBS121828.</title>
        <authorList>
            <consortium name="The Broad Institute Genomics Platform"/>
            <person name="Cuomo C."/>
            <person name="de Hoog S."/>
            <person name="Gorbushina A."/>
            <person name="Stielow B."/>
            <person name="Teixiera M."/>
            <person name="Abouelleil A."/>
            <person name="Chapman S.B."/>
            <person name="Priest M."/>
            <person name="Young S.K."/>
            <person name="Wortman J."/>
            <person name="Nusbaum C."/>
            <person name="Birren B."/>
        </authorList>
    </citation>
    <scope>NUCLEOTIDE SEQUENCE [LARGE SCALE GENOMIC DNA]</scope>
    <source>
        <strain evidence="6 7">CBS 121828</strain>
    </source>
</reference>
<dbReference type="InterPro" id="IPR036388">
    <property type="entry name" value="WH-like_DNA-bd_sf"/>
</dbReference>
<proteinExistence type="inferred from homology"/>
<dbReference type="AlphaFoldDB" id="A0A0D1YE31"/>
<sequence length="445" mass="49641">MTDLSDSRPSIVDLAEAIQNHTETISDYLSQNSLPELSSLSDGYPFFPGTGPPHLDRYPKPPQKVLDARTQAREACESLMQLITGPADQYFYYITQHLNSVALQYLYRFRIAESVPLNERCTFQDVATKAGVDAGQCTRVLRMAMTSGYFQEPTIGYVAHTAGSMLLLDPNLRDAAGYVVEESLPASGKTVEAILKWPQVDETNETAWNLAHGSDLPMFQFFESHPARMERFMGAMRMMSEGEGYDIKHLVNGFDWKALGEGLVVDVGGSFGHCSYSIADTAPKLSFVVQDLEKVIRTAKTERINDRHGERVKFEAHDFFEPQPIRNADVYLLRFICHDYSDKYAAKILANIVSAMGPNSKILIVDGVLPPPGTLTKAEERKLRILDMNMLISFNGGERDVEGWKSLFKRADSRLGLQHMWTPPDSALSLMELALAQSESVVSPT</sequence>
<dbReference type="PANTHER" id="PTHR43712">
    <property type="entry name" value="PUTATIVE (AFU_ORTHOLOGUE AFUA_4G14580)-RELATED"/>
    <property type="match status" value="1"/>
</dbReference>
<keyword evidence="2" id="KW-0808">Transferase</keyword>
<dbReference type="Gene3D" id="1.10.10.10">
    <property type="entry name" value="Winged helix-like DNA-binding domain superfamily/Winged helix DNA-binding domain"/>
    <property type="match status" value="1"/>
</dbReference>
<dbReference type="InterPro" id="IPR016461">
    <property type="entry name" value="COMT-like"/>
</dbReference>
<protein>
    <recommendedName>
        <fullName evidence="5">O-methyltransferase C-terminal domain-containing protein</fullName>
    </recommendedName>
</protein>
<dbReference type="PROSITE" id="PS51683">
    <property type="entry name" value="SAM_OMT_II"/>
    <property type="match status" value="1"/>
</dbReference>
<evidence type="ECO:0000256" key="3">
    <source>
        <dbReference type="ARBA" id="ARBA00022691"/>
    </source>
</evidence>
<dbReference type="Gene3D" id="3.40.50.150">
    <property type="entry name" value="Vaccinia Virus protein VP39"/>
    <property type="match status" value="1"/>
</dbReference>
<dbReference type="Pfam" id="PF00891">
    <property type="entry name" value="Methyltransf_2"/>
    <property type="match status" value="1"/>
</dbReference>
<dbReference type="SUPFAM" id="SSF46785">
    <property type="entry name" value="Winged helix' DNA-binding domain"/>
    <property type="match status" value="1"/>
</dbReference>
<dbReference type="GO" id="GO:0008171">
    <property type="term" value="F:O-methyltransferase activity"/>
    <property type="evidence" value="ECO:0007669"/>
    <property type="project" value="InterPro"/>
</dbReference>
<evidence type="ECO:0000256" key="4">
    <source>
        <dbReference type="ARBA" id="ARBA00038277"/>
    </source>
</evidence>
<dbReference type="InterPro" id="IPR029063">
    <property type="entry name" value="SAM-dependent_MTases_sf"/>
</dbReference>
<keyword evidence="1" id="KW-0489">Methyltransferase</keyword>
<comment type="similarity">
    <text evidence="4">Belongs to the class I-like SAM-binding methyltransferase superfamily. Cation-independent O-methyltransferase family.</text>
</comment>
<evidence type="ECO:0000259" key="5">
    <source>
        <dbReference type="Pfam" id="PF00891"/>
    </source>
</evidence>
<gene>
    <name evidence="6" type="ORF">PV11_08659</name>
</gene>
<dbReference type="HOGENOM" id="CLU_005533_1_4_1"/>
<evidence type="ECO:0000313" key="6">
    <source>
        <dbReference type="EMBL" id="KIV81232.1"/>
    </source>
</evidence>
<dbReference type="PANTHER" id="PTHR43712:SF5">
    <property type="entry name" value="O-METHYLTRANSFERASE ASQN-RELATED"/>
    <property type="match status" value="1"/>
</dbReference>
<dbReference type="SUPFAM" id="SSF53335">
    <property type="entry name" value="S-adenosyl-L-methionine-dependent methyltransferases"/>
    <property type="match status" value="1"/>
</dbReference>
<evidence type="ECO:0000313" key="7">
    <source>
        <dbReference type="Proteomes" id="UP000053599"/>
    </source>
</evidence>
<accession>A0A0D1YE31</accession>
<evidence type="ECO:0000256" key="2">
    <source>
        <dbReference type="ARBA" id="ARBA00022679"/>
    </source>
</evidence>